<gene>
    <name evidence="1" type="ORF">PVAR5_0624</name>
</gene>
<dbReference type="InParanoid" id="V5FJV0"/>
<evidence type="ECO:0000313" key="2">
    <source>
        <dbReference type="Proteomes" id="UP000018001"/>
    </source>
</evidence>
<comment type="caution">
    <text evidence="1">The sequence shown here is derived from an EMBL/GenBank/DDBJ whole genome shotgun (WGS) entry which is preliminary data.</text>
</comment>
<sequence length="168" mass="19190">MYDTTRAVSARNERGVARRGRYLYVENSRARYLYASSERVIRVRNATVRTSRRAVSPRTERALQGCRIDGTIKAAQELESTSRKSIMAINYDGWWQRALRPSPPEKLLHSLRGSWSQTRRALVSLTIVRFSNRQNCSQELIITSSRIDSALPLPRNSFSASRSTVEQA</sequence>
<keyword evidence="2" id="KW-1185">Reference proteome</keyword>
<evidence type="ECO:0000313" key="1">
    <source>
        <dbReference type="EMBL" id="GAD92038.1"/>
    </source>
</evidence>
<dbReference type="EMBL" id="BAUL01000014">
    <property type="protein sequence ID" value="GAD92038.1"/>
    <property type="molecule type" value="Genomic_DNA"/>
</dbReference>
<name>V5FJV0_BYSSN</name>
<accession>V5FJV0</accession>
<dbReference type="HOGENOM" id="CLU_1586246_0_0_1"/>
<organism evidence="1 2">
    <name type="scientific">Byssochlamys spectabilis (strain No. 5 / NBRC 109023)</name>
    <name type="common">Paecilomyces variotii</name>
    <dbReference type="NCBI Taxonomy" id="1356009"/>
    <lineage>
        <taxon>Eukaryota</taxon>
        <taxon>Fungi</taxon>
        <taxon>Dikarya</taxon>
        <taxon>Ascomycota</taxon>
        <taxon>Pezizomycotina</taxon>
        <taxon>Eurotiomycetes</taxon>
        <taxon>Eurotiomycetidae</taxon>
        <taxon>Eurotiales</taxon>
        <taxon>Thermoascaceae</taxon>
        <taxon>Paecilomyces</taxon>
    </lineage>
</organism>
<protein>
    <submittedName>
        <fullName evidence="1">Uncharacterized protein</fullName>
    </submittedName>
</protein>
<dbReference type="Proteomes" id="UP000018001">
    <property type="component" value="Unassembled WGS sequence"/>
</dbReference>
<reference evidence="2" key="1">
    <citation type="journal article" date="2014" name="Genome Announc.">
        <title>Draft genome sequence of the formaldehyde-resistant fungus Byssochlamys spectabilis No. 5 (anamorph Paecilomyces variotii No. 5) (NBRC109023).</title>
        <authorList>
            <person name="Oka T."/>
            <person name="Ekino K."/>
            <person name="Fukuda K."/>
            <person name="Nomura Y."/>
        </authorList>
    </citation>
    <scope>NUCLEOTIDE SEQUENCE [LARGE SCALE GENOMIC DNA]</scope>
    <source>
        <strain evidence="2">No. 5 / NBRC 109023</strain>
    </source>
</reference>
<dbReference type="AlphaFoldDB" id="V5FJV0"/>
<proteinExistence type="predicted"/>